<evidence type="ECO:0000256" key="1">
    <source>
        <dbReference type="SAM" id="MobiDB-lite"/>
    </source>
</evidence>
<reference evidence="2 3" key="1">
    <citation type="journal article" date="2016" name="Mol. Biol. Evol.">
        <title>Comparative Genomics of Early-Diverging Mushroom-Forming Fungi Provides Insights into the Origins of Lignocellulose Decay Capabilities.</title>
        <authorList>
            <person name="Nagy L.G."/>
            <person name="Riley R."/>
            <person name="Tritt A."/>
            <person name="Adam C."/>
            <person name="Daum C."/>
            <person name="Floudas D."/>
            <person name="Sun H."/>
            <person name="Yadav J.S."/>
            <person name="Pangilinan J."/>
            <person name="Larsson K.H."/>
            <person name="Matsuura K."/>
            <person name="Barry K."/>
            <person name="Labutti K."/>
            <person name="Kuo R."/>
            <person name="Ohm R.A."/>
            <person name="Bhattacharya S.S."/>
            <person name="Shirouzu T."/>
            <person name="Yoshinaga Y."/>
            <person name="Martin F.M."/>
            <person name="Grigoriev I.V."/>
            <person name="Hibbett D.S."/>
        </authorList>
    </citation>
    <scope>NUCLEOTIDE SEQUENCE [LARGE SCALE GENOMIC DNA]</scope>
    <source>
        <strain evidence="2 3">HHB9708</strain>
    </source>
</reference>
<proteinExistence type="predicted"/>
<dbReference type="AlphaFoldDB" id="A0A164M6L1"/>
<feature type="region of interest" description="Disordered" evidence="1">
    <location>
        <begin position="174"/>
        <end position="198"/>
    </location>
</feature>
<sequence>MMHEDSNSTKTTRKTASEDQPNQIRPVHSPTFDLALDLFFAIRFNNDTDASSMSPELYSSSLLICDTEVEWAEAEPWIATTLNVFSLCTVKTHVRAKILEAELLMVWDAARDRRRSPVGDMTDGFVRLRGVIAREHVGSVSKTFDEHDMHTQKKRRLMRLEYCSDSGRKSWTVRDEDSDEKVVGDKKRGGRNGSGLDITLSERLENNCD</sequence>
<feature type="compositionally biased region" description="Basic and acidic residues" evidence="1">
    <location>
        <begin position="174"/>
        <end position="187"/>
    </location>
</feature>
<gene>
    <name evidence="2" type="ORF">SISNIDRAFT_504142</name>
</gene>
<keyword evidence="3" id="KW-1185">Reference proteome</keyword>
<name>A0A164M6L1_9AGAM</name>
<evidence type="ECO:0000313" key="3">
    <source>
        <dbReference type="Proteomes" id="UP000076722"/>
    </source>
</evidence>
<protein>
    <submittedName>
        <fullName evidence="2">Uncharacterized protein</fullName>
    </submittedName>
</protein>
<feature type="region of interest" description="Disordered" evidence="1">
    <location>
        <begin position="1"/>
        <end position="26"/>
    </location>
</feature>
<organism evidence="2 3">
    <name type="scientific">Sistotremastrum niveocremeum HHB9708</name>
    <dbReference type="NCBI Taxonomy" id="1314777"/>
    <lineage>
        <taxon>Eukaryota</taxon>
        <taxon>Fungi</taxon>
        <taxon>Dikarya</taxon>
        <taxon>Basidiomycota</taxon>
        <taxon>Agaricomycotina</taxon>
        <taxon>Agaricomycetes</taxon>
        <taxon>Sistotremastrales</taxon>
        <taxon>Sistotremastraceae</taxon>
        <taxon>Sertulicium</taxon>
        <taxon>Sertulicium niveocremeum</taxon>
    </lineage>
</organism>
<dbReference type="Proteomes" id="UP000076722">
    <property type="component" value="Unassembled WGS sequence"/>
</dbReference>
<evidence type="ECO:0000313" key="2">
    <source>
        <dbReference type="EMBL" id="KZS86412.1"/>
    </source>
</evidence>
<dbReference type="EMBL" id="KV419507">
    <property type="protein sequence ID" value="KZS86412.1"/>
    <property type="molecule type" value="Genomic_DNA"/>
</dbReference>
<accession>A0A164M6L1</accession>